<gene>
    <name evidence="3" type="ORF">FRACYDRAFT_249053</name>
</gene>
<evidence type="ECO:0000256" key="2">
    <source>
        <dbReference type="SAM" id="SignalP"/>
    </source>
</evidence>
<keyword evidence="4" id="KW-1185">Reference proteome</keyword>
<feature type="signal peptide" evidence="2">
    <location>
        <begin position="1"/>
        <end position="35"/>
    </location>
</feature>
<keyword evidence="2" id="KW-0732">Signal</keyword>
<evidence type="ECO:0000313" key="3">
    <source>
        <dbReference type="EMBL" id="OEU09139.1"/>
    </source>
</evidence>
<dbReference type="EMBL" id="KV784377">
    <property type="protein sequence ID" value="OEU09139.1"/>
    <property type="molecule type" value="Genomic_DNA"/>
</dbReference>
<sequence length="371" mass="39728">MMLISYGSLSLFLRRRLIILFVSAAVLVAIDTSAATEEAAAGAGVATTEDASSVSSFAATCDCQPLGPPEEESYIVTRLWAILGGEWSDQEVIDEFNQGFAPIVTAMPGFQRYTAATTATSTTEDDSGETSENAMSDSDNSIAATVFFMNAFDTAEHAAAAQEAAQVFVETNDRLKSAIEPQYFTQDQAIYGFPAGSASSSSCITEGSVGKFLSTRLYEWTNPENITTDELIVAGSHFNDEIQGLDGYITYVGTLSKPDNRYTFVYNIYETEAVSILANNMGQNNTKTNNVEVPPNTLIVSTQGEIKFDYLCAAGFNFSNSTDDEDDDDDTVSAAAASALVVGSVYDFLAKVFVTNSIIIVSSAIVDVLFT</sequence>
<proteinExistence type="predicted"/>
<accession>A0A1E7ETE5</accession>
<name>A0A1E7ETE5_9STRA</name>
<dbReference type="Proteomes" id="UP000095751">
    <property type="component" value="Unassembled WGS sequence"/>
</dbReference>
<reference evidence="3 4" key="1">
    <citation type="submission" date="2016-09" db="EMBL/GenBank/DDBJ databases">
        <title>Extensive genetic diversity and differential bi-allelic expression allows diatom success in the polar Southern Ocean.</title>
        <authorList>
            <consortium name="DOE Joint Genome Institute"/>
            <person name="Mock T."/>
            <person name="Otillar R.P."/>
            <person name="Strauss J."/>
            <person name="Dupont C."/>
            <person name="Frickenhaus S."/>
            <person name="Maumus F."/>
            <person name="Mcmullan M."/>
            <person name="Sanges R."/>
            <person name="Schmutz J."/>
            <person name="Toseland A."/>
            <person name="Valas R."/>
            <person name="Veluchamy A."/>
            <person name="Ward B.J."/>
            <person name="Allen A."/>
            <person name="Barry K."/>
            <person name="Falciatore A."/>
            <person name="Ferrante M."/>
            <person name="Fortunato A.E."/>
            <person name="Gloeckner G."/>
            <person name="Gruber A."/>
            <person name="Hipkin R."/>
            <person name="Janech M."/>
            <person name="Kroth P."/>
            <person name="Leese F."/>
            <person name="Lindquist E."/>
            <person name="Lyon B.R."/>
            <person name="Martin J."/>
            <person name="Mayer C."/>
            <person name="Parker M."/>
            <person name="Quesneville H."/>
            <person name="Raymond J."/>
            <person name="Uhlig C."/>
            <person name="Valentin K.U."/>
            <person name="Worden A.Z."/>
            <person name="Armbrust E.V."/>
            <person name="Bowler C."/>
            <person name="Green B."/>
            <person name="Moulton V."/>
            <person name="Van Oosterhout C."/>
            <person name="Grigoriev I."/>
        </authorList>
    </citation>
    <scope>NUCLEOTIDE SEQUENCE [LARGE SCALE GENOMIC DNA]</scope>
    <source>
        <strain evidence="3 4">CCMP1102</strain>
    </source>
</reference>
<dbReference type="OrthoDB" id="10634893at2759"/>
<evidence type="ECO:0000256" key="1">
    <source>
        <dbReference type="SAM" id="MobiDB-lite"/>
    </source>
</evidence>
<feature type="region of interest" description="Disordered" evidence="1">
    <location>
        <begin position="117"/>
        <end position="136"/>
    </location>
</feature>
<organism evidence="3 4">
    <name type="scientific">Fragilariopsis cylindrus CCMP1102</name>
    <dbReference type="NCBI Taxonomy" id="635003"/>
    <lineage>
        <taxon>Eukaryota</taxon>
        <taxon>Sar</taxon>
        <taxon>Stramenopiles</taxon>
        <taxon>Ochrophyta</taxon>
        <taxon>Bacillariophyta</taxon>
        <taxon>Bacillariophyceae</taxon>
        <taxon>Bacillariophycidae</taxon>
        <taxon>Bacillariales</taxon>
        <taxon>Bacillariaceae</taxon>
        <taxon>Fragilariopsis</taxon>
    </lineage>
</organism>
<protein>
    <submittedName>
        <fullName evidence="3">Uncharacterized protein</fullName>
    </submittedName>
</protein>
<feature type="chain" id="PRO_5009192233" evidence="2">
    <location>
        <begin position="36"/>
        <end position="371"/>
    </location>
</feature>
<dbReference type="AlphaFoldDB" id="A0A1E7ETE5"/>
<evidence type="ECO:0000313" key="4">
    <source>
        <dbReference type="Proteomes" id="UP000095751"/>
    </source>
</evidence>
<dbReference type="KEGG" id="fcy:FRACYDRAFT_249053"/>
<dbReference type="InParanoid" id="A0A1E7ETE5"/>